<keyword evidence="1" id="KW-1133">Transmembrane helix</keyword>
<keyword evidence="1" id="KW-0812">Transmembrane</keyword>
<feature type="transmembrane region" description="Helical" evidence="1">
    <location>
        <begin position="372"/>
        <end position="394"/>
    </location>
</feature>
<dbReference type="EMBL" id="JPMI01000322">
    <property type="protein sequence ID" value="KFA87897.1"/>
    <property type="molecule type" value="Genomic_DNA"/>
</dbReference>
<comment type="caution">
    <text evidence="2">The sequence shown here is derived from an EMBL/GenBank/DDBJ whole genome shotgun (WGS) entry which is preliminary data.</text>
</comment>
<organism evidence="2 3">
    <name type="scientific">Archangium violaceum Cb vi76</name>
    <dbReference type="NCBI Taxonomy" id="1406225"/>
    <lineage>
        <taxon>Bacteria</taxon>
        <taxon>Pseudomonadati</taxon>
        <taxon>Myxococcota</taxon>
        <taxon>Myxococcia</taxon>
        <taxon>Myxococcales</taxon>
        <taxon>Cystobacterineae</taxon>
        <taxon>Archangiaceae</taxon>
        <taxon>Archangium</taxon>
    </lineage>
</organism>
<sequence>MEGRVPSDPNPPDLILVSDLHLGRGRLSGTGRYHALETFFFDEDFLDFCQGLVAEAEQRRTPFRLIFNGDTFDLLRIEPAHVGPSAARRERRFGAPVTPEVAAEMMTSILAGHPAWVEAVALVLAAGHGVLFLPGNHDVELQWEPVQRPLREAVAEALRRRGAGVEEALGRLVFEPWFHHEPGRIWVEHGSQYDPECSFRYPLRAGQPALWDGPALERDMPLGNFFQRYLYNAFGAITFIVPSTRANSRYLRWLVWNRPGLLLRVLSGHGPFSLQLLRRVAMTAGGMSPQEEAHRAELERLAAGSGLGRTLHDIDALKHVPPNLAQAARAVVWPLARLVLLALTVGLGGFGLWFAAFGAITHLQAGLGFKTVLFLGMHLALMAVLLGGLAWRLLRAPAAPPRPLRRAAGHIARLLGVPIVTFGHIHEEVVAPLDTGAPGAATYFNTGTWISVFTHEPLLPRERIQFSFLRVRGHQAELLHWSPSRGRAVPAILFEEDEHAVEPGVRAA</sequence>
<gene>
    <name evidence="2" type="ORF">Q664_44745</name>
</gene>
<evidence type="ECO:0008006" key="4">
    <source>
        <dbReference type="Google" id="ProtNLM"/>
    </source>
</evidence>
<dbReference type="AlphaFoldDB" id="A0A084SHG2"/>
<evidence type="ECO:0000256" key="1">
    <source>
        <dbReference type="SAM" id="Phobius"/>
    </source>
</evidence>
<keyword evidence="1" id="KW-0472">Membrane</keyword>
<dbReference type="SUPFAM" id="SSF56300">
    <property type="entry name" value="Metallo-dependent phosphatases"/>
    <property type="match status" value="2"/>
</dbReference>
<name>A0A084SHG2_9BACT</name>
<evidence type="ECO:0000313" key="3">
    <source>
        <dbReference type="Proteomes" id="UP000028547"/>
    </source>
</evidence>
<dbReference type="Proteomes" id="UP000028547">
    <property type="component" value="Unassembled WGS sequence"/>
</dbReference>
<feature type="transmembrane region" description="Helical" evidence="1">
    <location>
        <begin position="338"/>
        <end position="360"/>
    </location>
</feature>
<proteinExistence type="predicted"/>
<evidence type="ECO:0000313" key="2">
    <source>
        <dbReference type="EMBL" id="KFA87897.1"/>
    </source>
</evidence>
<accession>A0A084SHG2</accession>
<protein>
    <recommendedName>
        <fullName evidence="4">Calcineurin-like phosphoesterase domain-containing protein</fullName>
    </recommendedName>
</protein>
<reference evidence="2 3" key="1">
    <citation type="submission" date="2014-07" db="EMBL/GenBank/DDBJ databases">
        <title>Draft Genome Sequence of Gephyronic Acid Producer, Cystobacter violaceus Strain Cb vi76.</title>
        <authorList>
            <person name="Stevens D.C."/>
            <person name="Young J."/>
            <person name="Carmichael R."/>
            <person name="Tan J."/>
            <person name="Taylor R.E."/>
        </authorList>
    </citation>
    <scope>NUCLEOTIDE SEQUENCE [LARGE SCALE GENOMIC DNA]</scope>
    <source>
        <strain evidence="2 3">Cb vi76</strain>
    </source>
</reference>
<dbReference type="InterPro" id="IPR029052">
    <property type="entry name" value="Metallo-depent_PP-like"/>
</dbReference>